<dbReference type="NCBIfam" id="TIGR00406">
    <property type="entry name" value="prmA"/>
    <property type="match status" value="1"/>
</dbReference>
<comment type="function">
    <text evidence="6">Methylates ribosomal protein L11.</text>
</comment>
<dbReference type="GO" id="GO:0032259">
    <property type="term" value="P:methylation"/>
    <property type="evidence" value="ECO:0007669"/>
    <property type="project" value="UniProtKB-KW"/>
</dbReference>
<dbReference type="GO" id="GO:0005737">
    <property type="term" value="C:cytoplasm"/>
    <property type="evidence" value="ECO:0007669"/>
    <property type="project" value="UniProtKB-SubCell"/>
</dbReference>
<comment type="caution">
    <text evidence="7">The sequence shown here is derived from an EMBL/GenBank/DDBJ whole genome shotgun (WGS) entry which is preliminary data.</text>
</comment>
<keyword evidence="3 6" id="KW-0489">Methyltransferase</keyword>
<dbReference type="InterPro" id="IPR004498">
    <property type="entry name" value="Ribosomal_PrmA_MeTrfase"/>
</dbReference>
<reference evidence="7 8" key="1">
    <citation type="submission" date="2019-03" db="EMBL/GenBank/DDBJ databases">
        <title>Genomic Encyclopedia of Type Strains, Phase IV (KMG-IV): sequencing the most valuable type-strain genomes for metagenomic binning, comparative biology and taxonomic classification.</title>
        <authorList>
            <person name="Goeker M."/>
        </authorList>
    </citation>
    <scope>NUCLEOTIDE SEQUENCE [LARGE SCALE GENOMIC DNA]</scope>
    <source>
        <strain evidence="7 8">DSM 28287</strain>
    </source>
</reference>
<dbReference type="PANTHER" id="PTHR43648:SF1">
    <property type="entry name" value="ELECTRON TRANSFER FLAVOPROTEIN BETA SUBUNIT LYSINE METHYLTRANSFERASE"/>
    <property type="match status" value="1"/>
</dbReference>
<keyword evidence="4 6" id="KW-0808">Transferase</keyword>
<dbReference type="SUPFAM" id="SSF53335">
    <property type="entry name" value="S-adenosyl-L-methionine-dependent methyltransferases"/>
    <property type="match status" value="1"/>
</dbReference>
<evidence type="ECO:0000256" key="6">
    <source>
        <dbReference type="HAMAP-Rule" id="MF_00735"/>
    </source>
</evidence>
<dbReference type="CDD" id="cd02440">
    <property type="entry name" value="AdoMet_MTases"/>
    <property type="match status" value="1"/>
</dbReference>
<comment type="catalytic activity">
    <reaction evidence="6">
        <text>L-lysyl-[protein] + 3 S-adenosyl-L-methionine = N(6),N(6),N(6)-trimethyl-L-lysyl-[protein] + 3 S-adenosyl-L-homocysteine + 3 H(+)</text>
        <dbReference type="Rhea" id="RHEA:54192"/>
        <dbReference type="Rhea" id="RHEA-COMP:9752"/>
        <dbReference type="Rhea" id="RHEA-COMP:13826"/>
        <dbReference type="ChEBI" id="CHEBI:15378"/>
        <dbReference type="ChEBI" id="CHEBI:29969"/>
        <dbReference type="ChEBI" id="CHEBI:57856"/>
        <dbReference type="ChEBI" id="CHEBI:59789"/>
        <dbReference type="ChEBI" id="CHEBI:61961"/>
    </reaction>
</comment>
<dbReference type="Proteomes" id="UP000295500">
    <property type="component" value="Unassembled WGS sequence"/>
</dbReference>
<keyword evidence="2 6" id="KW-0963">Cytoplasm</keyword>
<feature type="binding site" evidence="6">
    <location>
        <position position="220"/>
    </location>
    <ligand>
        <name>S-adenosyl-L-methionine</name>
        <dbReference type="ChEBI" id="CHEBI:59789"/>
    </ligand>
</feature>
<feature type="binding site" evidence="6">
    <location>
        <position position="198"/>
    </location>
    <ligand>
        <name>S-adenosyl-L-methionine</name>
        <dbReference type="ChEBI" id="CHEBI:59789"/>
    </ligand>
</feature>
<protein>
    <recommendedName>
        <fullName evidence="6">Ribosomal protein L11 methyltransferase</fullName>
        <shortName evidence="6">L11 Mtase</shortName>
        <ecNumber evidence="6">2.1.1.-</ecNumber>
    </recommendedName>
</protein>
<dbReference type="EC" id="2.1.1.-" evidence="6"/>
<comment type="subcellular location">
    <subcellularLocation>
        <location evidence="6">Cytoplasm</location>
    </subcellularLocation>
</comment>
<keyword evidence="8" id="KW-1185">Reference proteome</keyword>
<feature type="binding site" evidence="6">
    <location>
        <position position="177"/>
    </location>
    <ligand>
        <name>S-adenosyl-L-methionine</name>
        <dbReference type="ChEBI" id="CHEBI:59789"/>
    </ligand>
</feature>
<evidence type="ECO:0000313" key="7">
    <source>
        <dbReference type="EMBL" id="TDP54580.1"/>
    </source>
</evidence>
<name>A0A4R6Q1E0_9FIRM</name>
<sequence>MKYIEINIETSETGIELIVARLLALGIDNTEVTDPHDIQEIMEQKETYAWDYIDDSVVEKMQEAPVVTVYLEEGSAGLEKAKEIRADMADMVVAAATGAYGPGTDGKGVDLGSMKILVNDRDDSQWKDKWKEYFKPFRVSEHIVIKPTWEEYTGEPADHILEIDPGMAFGTGTHETTSMCIEMIEKYLKPGDKVLDAGCGSGILTIAAILLGAGQALGVDIDREAVRVANENIVKNHVEDHATARFGDVTEGVDFRGDLVVANLMAELVCMISPDVPAHLVDGGIYISSGILTEKEDMVKAALKGAGFEIVEIDRKGEWCCIVARKGK</sequence>
<evidence type="ECO:0000256" key="4">
    <source>
        <dbReference type="ARBA" id="ARBA00022679"/>
    </source>
</evidence>
<organism evidence="7 8">
    <name type="scientific">Aminicella lysinilytica</name>
    <dbReference type="NCBI Taxonomy" id="433323"/>
    <lineage>
        <taxon>Bacteria</taxon>
        <taxon>Bacillati</taxon>
        <taxon>Bacillota</taxon>
        <taxon>Clostridia</taxon>
        <taxon>Peptostreptococcales</taxon>
        <taxon>Anaerovoracaceae</taxon>
        <taxon>Aminicella</taxon>
    </lineage>
</organism>
<dbReference type="Pfam" id="PF06325">
    <property type="entry name" value="PrmA"/>
    <property type="match status" value="1"/>
</dbReference>
<dbReference type="Gene3D" id="3.40.50.150">
    <property type="entry name" value="Vaccinia Virus protein VP39"/>
    <property type="match status" value="1"/>
</dbReference>
<dbReference type="PIRSF" id="PIRSF000401">
    <property type="entry name" value="RPL11_MTase"/>
    <property type="match status" value="1"/>
</dbReference>
<keyword evidence="5 6" id="KW-0949">S-adenosyl-L-methionine</keyword>
<keyword evidence="7" id="KW-0687">Ribonucleoprotein</keyword>
<evidence type="ECO:0000256" key="3">
    <source>
        <dbReference type="ARBA" id="ARBA00022603"/>
    </source>
</evidence>
<dbReference type="GO" id="GO:0005840">
    <property type="term" value="C:ribosome"/>
    <property type="evidence" value="ECO:0007669"/>
    <property type="project" value="UniProtKB-KW"/>
</dbReference>
<dbReference type="GO" id="GO:0016279">
    <property type="term" value="F:protein-lysine N-methyltransferase activity"/>
    <property type="evidence" value="ECO:0007669"/>
    <property type="project" value="RHEA"/>
</dbReference>
<evidence type="ECO:0000256" key="1">
    <source>
        <dbReference type="ARBA" id="ARBA00009741"/>
    </source>
</evidence>
<dbReference type="PANTHER" id="PTHR43648">
    <property type="entry name" value="ELECTRON TRANSFER FLAVOPROTEIN BETA SUBUNIT LYSINE METHYLTRANSFERASE"/>
    <property type="match status" value="1"/>
</dbReference>
<keyword evidence="7" id="KW-0689">Ribosomal protein</keyword>
<evidence type="ECO:0000256" key="2">
    <source>
        <dbReference type="ARBA" id="ARBA00022490"/>
    </source>
</evidence>
<proteinExistence type="inferred from homology"/>
<evidence type="ECO:0000313" key="8">
    <source>
        <dbReference type="Proteomes" id="UP000295500"/>
    </source>
</evidence>
<dbReference type="OrthoDB" id="9785995at2"/>
<dbReference type="EMBL" id="SNXO01000021">
    <property type="protein sequence ID" value="TDP54580.1"/>
    <property type="molecule type" value="Genomic_DNA"/>
</dbReference>
<accession>A0A4R6Q1E0</accession>
<feature type="binding site" evidence="6">
    <location>
        <position position="263"/>
    </location>
    <ligand>
        <name>S-adenosyl-L-methionine</name>
        <dbReference type="ChEBI" id="CHEBI:59789"/>
    </ligand>
</feature>
<evidence type="ECO:0000256" key="5">
    <source>
        <dbReference type="ARBA" id="ARBA00022691"/>
    </source>
</evidence>
<dbReference type="RefSeq" id="WP_133528645.1">
    <property type="nucleotide sequence ID" value="NZ_SNXO01000021.1"/>
</dbReference>
<dbReference type="AlphaFoldDB" id="A0A4R6Q1E0"/>
<dbReference type="InterPro" id="IPR050078">
    <property type="entry name" value="Ribosomal_L11_MeTrfase_PrmA"/>
</dbReference>
<comment type="similarity">
    <text evidence="1 6">Belongs to the methyltransferase superfamily. PrmA family.</text>
</comment>
<gene>
    <name evidence="6" type="primary">prmA</name>
    <name evidence="7" type="ORF">EV211_12132</name>
</gene>
<dbReference type="InterPro" id="IPR029063">
    <property type="entry name" value="SAM-dependent_MTases_sf"/>
</dbReference>
<dbReference type="HAMAP" id="MF_00735">
    <property type="entry name" value="Methyltr_PrmA"/>
    <property type="match status" value="1"/>
</dbReference>